<dbReference type="EMBL" id="AP008218">
    <property type="protein sequence ID" value="BAF29917.1"/>
    <property type="molecule type" value="Genomic_DNA"/>
</dbReference>
<protein>
    <submittedName>
        <fullName evidence="2">Os12g0518000 protein</fullName>
    </submittedName>
</protein>
<proteinExistence type="predicted"/>
<accession>Q0IMZ8</accession>
<dbReference type="AlphaFoldDB" id="Q0IMZ8"/>
<evidence type="ECO:0000313" key="2">
    <source>
        <dbReference type="EMBL" id="BAF29917.1"/>
    </source>
</evidence>
<evidence type="ECO:0000313" key="3">
    <source>
        <dbReference type="Proteomes" id="UP000000763"/>
    </source>
</evidence>
<evidence type="ECO:0000256" key="1">
    <source>
        <dbReference type="SAM" id="Phobius"/>
    </source>
</evidence>
<organism evidence="2 3">
    <name type="scientific">Oryza sativa subsp. japonica</name>
    <name type="common">Rice</name>
    <dbReference type="NCBI Taxonomy" id="39947"/>
    <lineage>
        <taxon>Eukaryota</taxon>
        <taxon>Viridiplantae</taxon>
        <taxon>Streptophyta</taxon>
        <taxon>Embryophyta</taxon>
        <taxon>Tracheophyta</taxon>
        <taxon>Spermatophyta</taxon>
        <taxon>Magnoliopsida</taxon>
        <taxon>Liliopsida</taxon>
        <taxon>Poales</taxon>
        <taxon>Poaceae</taxon>
        <taxon>BOP clade</taxon>
        <taxon>Oryzoideae</taxon>
        <taxon>Oryzeae</taxon>
        <taxon>Oryzinae</taxon>
        <taxon>Oryza</taxon>
        <taxon>Oryza sativa</taxon>
    </lineage>
</organism>
<dbReference type="Proteomes" id="UP000000763">
    <property type="component" value="Chromosome 12"/>
</dbReference>
<name>Q0IMZ8_ORYSJ</name>
<sequence>MDLGLPDLKIFKVISISQPRSLFKCAPPLLLPQVSSYASFLLLTFILLFMNNSCLYLTEPQYHPPQSDDGLVINYFLFDFYKFTYPWN</sequence>
<dbReference type="KEGG" id="dosa:Os12g0518000"/>
<gene>
    <name evidence="2" type="ordered locus">Os12g0518000</name>
</gene>
<keyword evidence="1" id="KW-1133">Transmembrane helix</keyword>
<keyword evidence="1" id="KW-0812">Transmembrane</keyword>
<reference evidence="2 3" key="1">
    <citation type="journal article" date="2005" name="Nature">
        <title>The map-based sequence of the rice genome.</title>
        <authorList>
            <consortium name="International rice genome sequencing project (IRGSP)"/>
            <person name="Matsumoto T."/>
            <person name="Wu J."/>
            <person name="Kanamori H."/>
            <person name="Katayose Y."/>
            <person name="Fujisawa M."/>
            <person name="Namiki N."/>
            <person name="Mizuno H."/>
            <person name="Yamamoto K."/>
            <person name="Antonio B.A."/>
            <person name="Baba T."/>
            <person name="Sakata K."/>
            <person name="Nagamura Y."/>
            <person name="Aoki H."/>
            <person name="Arikawa K."/>
            <person name="Arita K."/>
            <person name="Bito T."/>
            <person name="Chiden Y."/>
            <person name="Fujitsuka N."/>
            <person name="Fukunaka R."/>
            <person name="Hamada M."/>
            <person name="Harada C."/>
            <person name="Hayashi A."/>
            <person name="Hijishita S."/>
            <person name="Honda M."/>
            <person name="Hosokawa S."/>
            <person name="Ichikawa Y."/>
            <person name="Idonuma A."/>
            <person name="Iijima M."/>
            <person name="Ikeda M."/>
            <person name="Ikeno M."/>
            <person name="Ito K."/>
            <person name="Ito S."/>
            <person name="Ito T."/>
            <person name="Ito Y."/>
            <person name="Ito Y."/>
            <person name="Iwabuchi A."/>
            <person name="Kamiya K."/>
            <person name="Karasawa W."/>
            <person name="Kurita K."/>
            <person name="Katagiri S."/>
            <person name="Kikuta A."/>
            <person name="Kobayashi H."/>
            <person name="Kobayashi N."/>
            <person name="Machita K."/>
            <person name="Maehara T."/>
            <person name="Masukawa M."/>
            <person name="Mizubayashi T."/>
            <person name="Mukai Y."/>
            <person name="Nagasaki H."/>
            <person name="Nagata Y."/>
            <person name="Naito S."/>
            <person name="Nakashima M."/>
            <person name="Nakama Y."/>
            <person name="Nakamichi Y."/>
            <person name="Nakamura M."/>
            <person name="Meguro A."/>
            <person name="Negishi M."/>
            <person name="Ohta I."/>
            <person name="Ohta T."/>
            <person name="Okamoto M."/>
            <person name="Ono N."/>
            <person name="Saji S."/>
            <person name="Sakaguchi M."/>
            <person name="Sakai K."/>
            <person name="Shibata M."/>
            <person name="Shimokawa T."/>
            <person name="Song J."/>
            <person name="Takazaki Y."/>
            <person name="Terasawa K."/>
            <person name="Tsugane M."/>
            <person name="Tsuji K."/>
            <person name="Ueda S."/>
            <person name="Waki K."/>
            <person name="Yamagata H."/>
            <person name="Yamamoto M."/>
            <person name="Yamamoto S."/>
            <person name="Yamane H."/>
            <person name="Yoshiki S."/>
            <person name="Yoshihara R."/>
            <person name="Yukawa K."/>
            <person name="Zhong H."/>
            <person name="Yano M."/>
            <person name="Yuan Q."/>
            <person name="Ouyang S."/>
            <person name="Liu J."/>
            <person name="Jones K.M."/>
            <person name="Gansberger K."/>
            <person name="Moffat K."/>
            <person name="Hill J."/>
            <person name="Bera J."/>
            <person name="Fadrosh D."/>
            <person name="Jin S."/>
            <person name="Johri S."/>
            <person name="Kim M."/>
            <person name="Overton L."/>
            <person name="Reardon M."/>
            <person name="Tsitrin T."/>
            <person name="Vuong H."/>
            <person name="Weaver B."/>
            <person name="Ciecko A."/>
            <person name="Tallon L."/>
            <person name="Jackson J."/>
            <person name="Pai G."/>
            <person name="Aken S.V."/>
            <person name="Utterback T."/>
            <person name="Reidmuller S."/>
            <person name="Feldblyum T."/>
            <person name="Hsiao J."/>
            <person name="Zismann V."/>
            <person name="Iobst S."/>
            <person name="de Vazeille A.R."/>
            <person name="Buell C.R."/>
            <person name="Ying K."/>
            <person name="Li Y."/>
            <person name="Lu T."/>
            <person name="Huang Y."/>
            <person name="Zhao Q."/>
            <person name="Feng Q."/>
            <person name="Zhang L."/>
            <person name="Zhu J."/>
            <person name="Weng Q."/>
            <person name="Mu J."/>
            <person name="Lu Y."/>
            <person name="Fan D."/>
            <person name="Liu Y."/>
            <person name="Guan J."/>
            <person name="Zhang Y."/>
            <person name="Yu S."/>
            <person name="Liu X."/>
            <person name="Zhang Y."/>
            <person name="Hong G."/>
            <person name="Han B."/>
            <person name="Choisne N."/>
            <person name="Demange N."/>
            <person name="Orjeda G."/>
            <person name="Samain S."/>
            <person name="Cattolico L."/>
            <person name="Pelletier E."/>
            <person name="Couloux A."/>
            <person name="Segurens B."/>
            <person name="Wincker P."/>
            <person name="D'Hont A."/>
            <person name="Scarpelli C."/>
            <person name="Weissenbach J."/>
            <person name="Salanoubat M."/>
            <person name="Quetier F."/>
            <person name="Yu Y."/>
            <person name="Kim H.R."/>
            <person name="Rambo T."/>
            <person name="Currie J."/>
            <person name="Collura K."/>
            <person name="Luo M."/>
            <person name="Yang T."/>
            <person name="Ammiraju J.S.S."/>
            <person name="Engler F."/>
            <person name="Soderlund C."/>
            <person name="Wing R.A."/>
            <person name="Palmer L.E."/>
            <person name="de la Bastide M."/>
            <person name="Spiegel L."/>
            <person name="Nascimento L."/>
            <person name="Zutavern T."/>
            <person name="O'Shaughnessy A."/>
            <person name="Dike S."/>
            <person name="Dedhia N."/>
            <person name="Preston R."/>
            <person name="Balija V."/>
            <person name="McCombie W.R."/>
            <person name="Chow T."/>
            <person name="Chen H."/>
            <person name="Chung M."/>
            <person name="Chen C."/>
            <person name="Shaw J."/>
            <person name="Wu H."/>
            <person name="Hsiao K."/>
            <person name="Chao Y."/>
            <person name="Chu M."/>
            <person name="Cheng C."/>
            <person name="Hour A."/>
            <person name="Lee P."/>
            <person name="Lin S."/>
            <person name="Lin Y."/>
            <person name="Liou J."/>
            <person name="Liu S."/>
            <person name="Hsing Y."/>
            <person name="Raghuvanshi S."/>
            <person name="Mohanty A."/>
            <person name="Bharti A.K."/>
            <person name="Gaur A."/>
            <person name="Gupta V."/>
            <person name="Kumar D."/>
            <person name="Ravi V."/>
            <person name="Vij S."/>
            <person name="Kapur A."/>
            <person name="Khurana P."/>
            <person name="Khurana P."/>
            <person name="Khurana J.P."/>
            <person name="Tyagi A.K."/>
            <person name="Gaikwad K."/>
            <person name="Singh A."/>
            <person name="Dalal V."/>
            <person name="Srivastava S."/>
            <person name="Dixit A."/>
            <person name="Pal A.K."/>
            <person name="Ghazi I.A."/>
            <person name="Yadav M."/>
            <person name="Pandit A."/>
            <person name="Bhargava A."/>
            <person name="Sureshbabu K."/>
            <person name="Batra K."/>
            <person name="Sharma T.R."/>
            <person name="Mohapatra T."/>
            <person name="Singh N.K."/>
            <person name="Messing J."/>
            <person name="Nelson A.B."/>
            <person name="Fuks G."/>
            <person name="Kavchok S."/>
            <person name="Keizer G."/>
            <person name="Linton E."/>
            <person name="Llaca V."/>
            <person name="Song R."/>
            <person name="Tanyolac B."/>
            <person name="Young S."/>
            <person name="Ho-Il K."/>
            <person name="Hahn J.H."/>
            <person name="Sangsakoo G."/>
            <person name="Vanavichit A."/>
            <person name="de Mattos Luiz.A.T."/>
            <person name="Zimmer P.D."/>
            <person name="Malone G."/>
            <person name="Dellagostin O."/>
            <person name="de Oliveira A.C."/>
            <person name="Bevan M."/>
            <person name="Bancroft I."/>
            <person name="Minx P."/>
            <person name="Cordum H."/>
            <person name="Wilson R."/>
            <person name="Cheng Z."/>
            <person name="Jin W."/>
            <person name="Jiang J."/>
            <person name="Leong S.A."/>
            <person name="Iwama H."/>
            <person name="Gojobori T."/>
            <person name="Itoh T."/>
            <person name="Niimura Y."/>
            <person name="Fujii Y."/>
            <person name="Habara T."/>
            <person name="Sakai H."/>
            <person name="Sato Y."/>
            <person name="Wilson G."/>
            <person name="Kumar K."/>
            <person name="McCouch S."/>
            <person name="Juretic N."/>
            <person name="Hoen D."/>
            <person name="Wright S."/>
            <person name="Bruskiewich R."/>
            <person name="Bureau T."/>
            <person name="Miyao A."/>
            <person name="Hirochika H."/>
            <person name="Nishikawa T."/>
            <person name="Kadowaki K."/>
            <person name="Sugiura M."/>
            <person name="Burr B."/>
            <person name="Sasaki T."/>
        </authorList>
    </citation>
    <scope>NUCLEOTIDE SEQUENCE [LARGE SCALE GENOMIC DNA]</scope>
    <source>
        <strain evidence="3">cv. Nipponbare</strain>
    </source>
</reference>
<reference evidence="3" key="2">
    <citation type="journal article" date="2008" name="Nucleic Acids Res.">
        <title>The rice annotation project database (RAP-DB): 2008 update.</title>
        <authorList>
            <consortium name="The rice annotation project (RAP)"/>
        </authorList>
    </citation>
    <scope>GENOME REANNOTATION</scope>
    <source>
        <strain evidence="3">cv. Nipponbare</strain>
    </source>
</reference>
<keyword evidence="1" id="KW-0472">Membrane</keyword>
<feature type="transmembrane region" description="Helical" evidence="1">
    <location>
        <begin position="37"/>
        <end position="57"/>
    </location>
</feature>